<evidence type="ECO:0000259" key="1">
    <source>
        <dbReference type="Pfam" id="PF01636"/>
    </source>
</evidence>
<dbReference type="InterPro" id="IPR051678">
    <property type="entry name" value="AGP_Transferase"/>
</dbReference>
<dbReference type="Pfam" id="PF01636">
    <property type="entry name" value="APH"/>
    <property type="match status" value="1"/>
</dbReference>
<dbReference type="Proteomes" id="UP000198639">
    <property type="component" value="Unassembled WGS sequence"/>
</dbReference>
<keyword evidence="2" id="KW-0418">Kinase</keyword>
<keyword evidence="2" id="KW-0808">Transferase</keyword>
<gene>
    <name evidence="2" type="ORF">SAMN05216204_10651</name>
</gene>
<reference evidence="3" key="1">
    <citation type="submission" date="2016-10" db="EMBL/GenBank/DDBJ databases">
        <authorList>
            <person name="Varghese N."/>
            <person name="Submissions S."/>
        </authorList>
    </citation>
    <scope>NUCLEOTIDE SEQUENCE [LARGE SCALE GENOMIC DNA]</scope>
    <source>
        <strain evidence="3">CGMCC 1.12041</strain>
    </source>
</reference>
<dbReference type="OrthoDB" id="3806873at2"/>
<proteinExistence type="predicted"/>
<dbReference type="AlphaFoldDB" id="A0A1I1J1K4"/>
<dbReference type="STRING" id="1164594.SAMN05216204_10651"/>
<dbReference type="CDD" id="cd05154">
    <property type="entry name" value="ACAD10_11_N-like"/>
    <property type="match status" value="1"/>
</dbReference>
<feature type="domain" description="Aminoglycoside phosphotransferase" evidence="1">
    <location>
        <begin position="33"/>
        <end position="269"/>
    </location>
</feature>
<keyword evidence="3" id="KW-1185">Reference proteome</keyword>
<evidence type="ECO:0000313" key="2">
    <source>
        <dbReference type="EMBL" id="SFC42275.1"/>
    </source>
</evidence>
<evidence type="ECO:0000313" key="3">
    <source>
        <dbReference type="Proteomes" id="UP000198639"/>
    </source>
</evidence>
<dbReference type="InterPro" id="IPR002575">
    <property type="entry name" value="Aminoglycoside_PTrfase"/>
</dbReference>
<dbReference type="PANTHER" id="PTHR21310">
    <property type="entry name" value="AMINOGLYCOSIDE PHOSPHOTRANSFERASE-RELATED-RELATED"/>
    <property type="match status" value="1"/>
</dbReference>
<dbReference type="Gene3D" id="3.90.1200.10">
    <property type="match status" value="1"/>
</dbReference>
<dbReference type="RefSeq" id="WP_091873132.1">
    <property type="nucleotide sequence ID" value="NZ_FOLD01000006.1"/>
</dbReference>
<dbReference type="SUPFAM" id="SSF56112">
    <property type="entry name" value="Protein kinase-like (PK-like)"/>
    <property type="match status" value="1"/>
</dbReference>
<organism evidence="2 3">
    <name type="scientific">Massilia yuzhufengensis</name>
    <dbReference type="NCBI Taxonomy" id="1164594"/>
    <lineage>
        <taxon>Bacteria</taxon>
        <taxon>Pseudomonadati</taxon>
        <taxon>Pseudomonadota</taxon>
        <taxon>Betaproteobacteria</taxon>
        <taxon>Burkholderiales</taxon>
        <taxon>Oxalobacteraceae</taxon>
        <taxon>Telluria group</taxon>
        <taxon>Massilia</taxon>
    </lineage>
</organism>
<name>A0A1I1J1K4_9BURK</name>
<sequence>MSAPGAGTGPDLGALARWMDAQGLGAGELRRVTALTGGTQNVLLRFERGTGQAYVLRCPRAGAHADVQRGFLREARLLQALAGSAVPHPALRASCTDPTILGVPFYLMAPVDGFTATPKPLRGRYAANPAWRREMGWSMVDGLLRLGEIDVAKLGLDDFGKPDGFLERQVPRWLRHLDACRQYAGWPGPQSLPGVAEVAQWLGERVPKAFTAGLLHGDFHLGNVMFKYDRPVLAAIIDWELATVGDPLLDLGWLVATWPDADGCGAGTIRVSPAQGLASTAELVERYRQGSSRDLSATDWYVALARFKLGILLEASHARSCAAQADRGLGARHHASAVRLLAQALSSIEASHA</sequence>
<dbReference type="PANTHER" id="PTHR21310:SF40">
    <property type="entry name" value="AMINOGLYCOSIDE PHOSPHOTRANSFERASE DOMAIN-CONTAINING PROTEIN-RELATED"/>
    <property type="match status" value="1"/>
</dbReference>
<dbReference type="GO" id="GO:0016301">
    <property type="term" value="F:kinase activity"/>
    <property type="evidence" value="ECO:0007669"/>
    <property type="project" value="UniProtKB-KW"/>
</dbReference>
<dbReference type="InterPro" id="IPR011009">
    <property type="entry name" value="Kinase-like_dom_sf"/>
</dbReference>
<protein>
    <submittedName>
        <fullName evidence="2">Predicted kinase, aminoglycoside phosphotransferase (APT) family</fullName>
    </submittedName>
</protein>
<dbReference type="Gene3D" id="3.30.200.20">
    <property type="entry name" value="Phosphorylase Kinase, domain 1"/>
    <property type="match status" value="1"/>
</dbReference>
<dbReference type="InterPro" id="IPR041726">
    <property type="entry name" value="ACAD10_11_N"/>
</dbReference>
<dbReference type="EMBL" id="FOLD01000006">
    <property type="protein sequence ID" value="SFC42275.1"/>
    <property type="molecule type" value="Genomic_DNA"/>
</dbReference>
<accession>A0A1I1J1K4</accession>